<keyword evidence="10" id="KW-1185">Reference proteome</keyword>
<gene>
    <name evidence="9" type="ORF">GCM10014713_10250</name>
</gene>
<evidence type="ECO:0000259" key="8">
    <source>
        <dbReference type="PROSITE" id="PS51379"/>
    </source>
</evidence>
<dbReference type="InterPro" id="IPR051269">
    <property type="entry name" value="Fe-S_cluster_ET"/>
</dbReference>
<evidence type="ECO:0000256" key="1">
    <source>
        <dbReference type="ARBA" id="ARBA00001927"/>
    </source>
</evidence>
<dbReference type="AlphaFoldDB" id="A0A918GXQ4"/>
<keyword evidence="5" id="KW-0408">Iron</keyword>
<evidence type="ECO:0000313" key="10">
    <source>
        <dbReference type="Proteomes" id="UP000619486"/>
    </source>
</evidence>
<keyword evidence="3" id="KW-0479">Metal-binding</keyword>
<dbReference type="RefSeq" id="WP_019890100.1">
    <property type="nucleotide sequence ID" value="NZ_BMQQ01000002.1"/>
</dbReference>
<accession>A0A918GXQ4</accession>
<dbReference type="PANTHER" id="PTHR36923">
    <property type="entry name" value="FERREDOXIN"/>
    <property type="match status" value="1"/>
</dbReference>
<dbReference type="Pfam" id="PF13459">
    <property type="entry name" value="Fer4_15"/>
    <property type="match status" value="1"/>
</dbReference>
<comment type="caution">
    <text evidence="9">The sequence shown here is derived from an EMBL/GenBank/DDBJ whole genome shotgun (WGS) entry which is preliminary data.</text>
</comment>
<sequence>MKLVVDRSRCEGHGLCEAVAPDLLRVDDGFATPVHDGDVPADQQDAAHSAVEMCPIAALRTA</sequence>
<protein>
    <submittedName>
        <fullName evidence="9">Ferredoxin</fullName>
    </submittedName>
</protein>
<dbReference type="InterPro" id="IPR017896">
    <property type="entry name" value="4Fe4S_Fe-S-bd"/>
</dbReference>
<feature type="domain" description="4Fe-4S ferredoxin-type" evidence="8">
    <location>
        <begin position="1"/>
        <end position="29"/>
    </location>
</feature>
<keyword evidence="4" id="KW-0249">Electron transport</keyword>
<reference evidence="9" key="1">
    <citation type="journal article" date="2014" name="Int. J. Syst. Evol. Microbiol.">
        <title>Complete genome sequence of Corynebacterium casei LMG S-19264T (=DSM 44701T), isolated from a smear-ripened cheese.</title>
        <authorList>
            <consortium name="US DOE Joint Genome Institute (JGI-PGF)"/>
            <person name="Walter F."/>
            <person name="Albersmeier A."/>
            <person name="Kalinowski J."/>
            <person name="Ruckert C."/>
        </authorList>
    </citation>
    <scope>NUCLEOTIDE SEQUENCE</scope>
    <source>
        <strain evidence="9">JCM 3172</strain>
    </source>
</reference>
<evidence type="ECO:0000256" key="3">
    <source>
        <dbReference type="ARBA" id="ARBA00022723"/>
    </source>
</evidence>
<evidence type="ECO:0000256" key="6">
    <source>
        <dbReference type="ARBA" id="ARBA00023014"/>
    </source>
</evidence>
<keyword evidence="6" id="KW-0411">Iron-sulfur</keyword>
<evidence type="ECO:0000313" key="9">
    <source>
        <dbReference type="EMBL" id="GGT19234.1"/>
    </source>
</evidence>
<dbReference type="PROSITE" id="PS51379">
    <property type="entry name" value="4FE4S_FER_2"/>
    <property type="match status" value="1"/>
</dbReference>
<keyword evidence="7" id="KW-0003">3Fe-4S</keyword>
<dbReference type="SUPFAM" id="SSF54862">
    <property type="entry name" value="4Fe-4S ferredoxins"/>
    <property type="match status" value="1"/>
</dbReference>
<dbReference type="GO" id="GO:0051538">
    <property type="term" value="F:3 iron, 4 sulfur cluster binding"/>
    <property type="evidence" value="ECO:0007669"/>
    <property type="project" value="UniProtKB-KW"/>
</dbReference>
<dbReference type="PANTHER" id="PTHR36923:SF3">
    <property type="entry name" value="FERREDOXIN"/>
    <property type="match status" value="1"/>
</dbReference>
<dbReference type="Gene3D" id="3.30.70.20">
    <property type="match status" value="1"/>
</dbReference>
<organism evidence="9 10">
    <name type="scientific">Streptomyces purpureus</name>
    <dbReference type="NCBI Taxonomy" id="1951"/>
    <lineage>
        <taxon>Bacteria</taxon>
        <taxon>Bacillati</taxon>
        <taxon>Actinomycetota</taxon>
        <taxon>Actinomycetes</taxon>
        <taxon>Kitasatosporales</taxon>
        <taxon>Streptomycetaceae</taxon>
        <taxon>Streptomyces</taxon>
    </lineage>
</organism>
<evidence type="ECO:0000256" key="2">
    <source>
        <dbReference type="ARBA" id="ARBA00022448"/>
    </source>
</evidence>
<evidence type="ECO:0000256" key="7">
    <source>
        <dbReference type="ARBA" id="ARBA00023291"/>
    </source>
</evidence>
<dbReference type="Proteomes" id="UP000619486">
    <property type="component" value="Unassembled WGS sequence"/>
</dbReference>
<name>A0A918GXQ4_9ACTN</name>
<evidence type="ECO:0000256" key="4">
    <source>
        <dbReference type="ARBA" id="ARBA00022982"/>
    </source>
</evidence>
<keyword evidence="2" id="KW-0813">Transport</keyword>
<proteinExistence type="predicted"/>
<comment type="cofactor">
    <cofactor evidence="1">
        <name>[3Fe-4S] cluster</name>
        <dbReference type="ChEBI" id="CHEBI:21137"/>
    </cofactor>
</comment>
<dbReference type="EMBL" id="BMQQ01000002">
    <property type="protein sequence ID" value="GGT19234.1"/>
    <property type="molecule type" value="Genomic_DNA"/>
</dbReference>
<evidence type="ECO:0000256" key="5">
    <source>
        <dbReference type="ARBA" id="ARBA00023004"/>
    </source>
</evidence>
<dbReference type="GO" id="GO:0046872">
    <property type="term" value="F:metal ion binding"/>
    <property type="evidence" value="ECO:0007669"/>
    <property type="project" value="UniProtKB-KW"/>
</dbReference>
<reference evidence="9" key="2">
    <citation type="submission" date="2020-09" db="EMBL/GenBank/DDBJ databases">
        <authorList>
            <person name="Sun Q."/>
            <person name="Ohkuma M."/>
        </authorList>
    </citation>
    <scope>NUCLEOTIDE SEQUENCE</scope>
    <source>
        <strain evidence="9">JCM 3172</strain>
    </source>
</reference>